<evidence type="ECO:0000313" key="1">
    <source>
        <dbReference type="EMBL" id="CAH2053667.1"/>
    </source>
</evidence>
<name>A0AAU9RWY1_THLAR</name>
<reference evidence="1 2" key="1">
    <citation type="submission" date="2022-03" db="EMBL/GenBank/DDBJ databases">
        <authorList>
            <person name="Nunn A."/>
            <person name="Chopra R."/>
            <person name="Nunn A."/>
            <person name="Contreras Garrido A."/>
        </authorList>
    </citation>
    <scope>NUCLEOTIDE SEQUENCE [LARGE SCALE GENOMIC DNA]</scope>
</reference>
<dbReference type="AlphaFoldDB" id="A0AAU9RWY1"/>
<accession>A0AAU9RWY1</accession>
<dbReference type="Proteomes" id="UP000836841">
    <property type="component" value="Chromosome 3"/>
</dbReference>
<protein>
    <submittedName>
        <fullName evidence="1">Uncharacterized protein</fullName>
    </submittedName>
</protein>
<sequence length="57" mass="6436">MLPNLMRSIARGGRSFVSRRNFSSSRGQVIYQDMDAALEQKQQAAASMELKEQEDDS</sequence>
<organism evidence="1 2">
    <name type="scientific">Thlaspi arvense</name>
    <name type="common">Field penny-cress</name>
    <dbReference type="NCBI Taxonomy" id="13288"/>
    <lineage>
        <taxon>Eukaryota</taxon>
        <taxon>Viridiplantae</taxon>
        <taxon>Streptophyta</taxon>
        <taxon>Embryophyta</taxon>
        <taxon>Tracheophyta</taxon>
        <taxon>Spermatophyta</taxon>
        <taxon>Magnoliopsida</taxon>
        <taxon>eudicotyledons</taxon>
        <taxon>Gunneridae</taxon>
        <taxon>Pentapetalae</taxon>
        <taxon>rosids</taxon>
        <taxon>malvids</taxon>
        <taxon>Brassicales</taxon>
        <taxon>Brassicaceae</taxon>
        <taxon>Thlaspideae</taxon>
        <taxon>Thlaspi</taxon>
    </lineage>
</organism>
<evidence type="ECO:0000313" key="2">
    <source>
        <dbReference type="Proteomes" id="UP000836841"/>
    </source>
</evidence>
<keyword evidence="2" id="KW-1185">Reference proteome</keyword>
<proteinExistence type="predicted"/>
<gene>
    <name evidence="1" type="ORF">TAV2_LOCUS8878</name>
</gene>
<dbReference type="EMBL" id="OU466859">
    <property type="protein sequence ID" value="CAH2053667.1"/>
    <property type="molecule type" value="Genomic_DNA"/>
</dbReference>